<dbReference type="GO" id="GO:0008270">
    <property type="term" value="F:zinc ion binding"/>
    <property type="evidence" value="ECO:0007669"/>
    <property type="project" value="UniProtKB-KW"/>
</dbReference>
<dbReference type="PROSITE" id="PS01359">
    <property type="entry name" value="ZF_PHD_1"/>
    <property type="match status" value="1"/>
</dbReference>
<evidence type="ECO:0000256" key="2">
    <source>
        <dbReference type="ARBA" id="ARBA00022771"/>
    </source>
</evidence>
<feature type="region of interest" description="Disordered" evidence="6">
    <location>
        <begin position="133"/>
        <end position="175"/>
    </location>
</feature>
<dbReference type="SMART" id="SM00249">
    <property type="entry name" value="PHD"/>
    <property type="match status" value="3"/>
</dbReference>
<evidence type="ECO:0000256" key="7">
    <source>
        <dbReference type="SAM" id="SignalP"/>
    </source>
</evidence>
<protein>
    <submittedName>
        <fullName evidence="12">PHD-type domain-containing protein</fullName>
    </submittedName>
</protein>
<dbReference type="InterPro" id="IPR050701">
    <property type="entry name" value="Histone_Mod_Regulator"/>
</dbReference>
<dbReference type="InterPro" id="IPR013083">
    <property type="entry name" value="Znf_RING/FYVE/PHD"/>
</dbReference>
<dbReference type="InterPro" id="IPR019786">
    <property type="entry name" value="Zinc_finger_PHD-type_CS"/>
</dbReference>
<dbReference type="PROSITE" id="PS50016">
    <property type="entry name" value="ZF_PHD_2"/>
    <property type="match status" value="2"/>
</dbReference>
<gene>
    <name evidence="10" type="ORF">TCLT_LOCUS9188</name>
</gene>
<dbReference type="GO" id="GO:0006357">
    <property type="term" value="P:regulation of transcription by RNA polymerase II"/>
    <property type="evidence" value="ECO:0007669"/>
    <property type="project" value="TreeGrafter"/>
</dbReference>
<organism evidence="12">
    <name type="scientific">Thelazia callipaeda</name>
    <name type="common">Oriental eyeworm</name>
    <name type="synonym">Parasitic nematode</name>
    <dbReference type="NCBI Taxonomy" id="103827"/>
    <lineage>
        <taxon>Eukaryota</taxon>
        <taxon>Metazoa</taxon>
        <taxon>Ecdysozoa</taxon>
        <taxon>Nematoda</taxon>
        <taxon>Chromadorea</taxon>
        <taxon>Rhabditida</taxon>
        <taxon>Spirurina</taxon>
        <taxon>Spiruromorpha</taxon>
        <taxon>Thelazioidea</taxon>
        <taxon>Thelaziidae</taxon>
        <taxon>Thelazia</taxon>
    </lineage>
</organism>
<evidence type="ECO:0000256" key="3">
    <source>
        <dbReference type="ARBA" id="ARBA00022833"/>
    </source>
</evidence>
<feature type="compositionally biased region" description="Polar residues" evidence="6">
    <location>
        <begin position="724"/>
        <end position="735"/>
    </location>
</feature>
<dbReference type="InterPro" id="IPR001965">
    <property type="entry name" value="Znf_PHD"/>
</dbReference>
<evidence type="ECO:0000259" key="8">
    <source>
        <dbReference type="PROSITE" id="PS50016"/>
    </source>
</evidence>
<dbReference type="WBParaSite" id="TCLT_0000919901-mRNA-1">
    <property type="protein sequence ID" value="TCLT_0000919901-mRNA-1"/>
    <property type="gene ID" value="TCLT_0000919901"/>
</dbReference>
<feature type="region of interest" description="Disordered" evidence="6">
    <location>
        <begin position="724"/>
        <end position="860"/>
    </location>
</feature>
<dbReference type="OrthoDB" id="336088at2759"/>
<feature type="compositionally biased region" description="Basic and acidic residues" evidence="6">
    <location>
        <begin position="847"/>
        <end position="860"/>
    </location>
</feature>
<reference evidence="10 11" key="2">
    <citation type="submission" date="2018-11" db="EMBL/GenBank/DDBJ databases">
        <authorList>
            <consortium name="Pathogen Informatics"/>
        </authorList>
    </citation>
    <scope>NUCLEOTIDE SEQUENCE [LARGE SCALE GENOMIC DNA]</scope>
</reference>
<dbReference type="Pfam" id="PF00628">
    <property type="entry name" value="PHD"/>
    <property type="match status" value="1"/>
</dbReference>
<keyword evidence="2 4" id="KW-0863">Zinc-finger</keyword>
<evidence type="ECO:0000256" key="6">
    <source>
        <dbReference type="SAM" id="MobiDB-lite"/>
    </source>
</evidence>
<feature type="domain" description="PHD-type" evidence="8">
    <location>
        <begin position="658"/>
        <end position="719"/>
    </location>
</feature>
<dbReference type="InterPro" id="IPR019787">
    <property type="entry name" value="Znf_PHD-finger"/>
</dbReference>
<dbReference type="Gene3D" id="3.30.40.10">
    <property type="entry name" value="Zinc/RING finger domain, C3HC4 (zinc finger)"/>
    <property type="match status" value="3"/>
</dbReference>
<feature type="signal peptide" evidence="7">
    <location>
        <begin position="1"/>
        <end position="17"/>
    </location>
</feature>
<evidence type="ECO:0000256" key="4">
    <source>
        <dbReference type="PROSITE-ProRule" id="PRU00146"/>
    </source>
</evidence>
<evidence type="ECO:0000259" key="9">
    <source>
        <dbReference type="PROSITE" id="PS51805"/>
    </source>
</evidence>
<evidence type="ECO:0000313" key="10">
    <source>
        <dbReference type="EMBL" id="VDN06804.1"/>
    </source>
</evidence>
<keyword evidence="1" id="KW-0479">Metal-binding</keyword>
<evidence type="ECO:0000256" key="1">
    <source>
        <dbReference type="ARBA" id="ARBA00022723"/>
    </source>
</evidence>
<dbReference type="CDD" id="cd15561">
    <property type="entry name" value="PHD1_PHF14"/>
    <property type="match status" value="1"/>
</dbReference>
<keyword evidence="5" id="KW-0175">Coiled coil</keyword>
<dbReference type="Pfam" id="PF13832">
    <property type="entry name" value="zf-HC5HC2H_2"/>
    <property type="match status" value="1"/>
</dbReference>
<dbReference type="OMA" id="KCGVAVH"/>
<keyword evidence="3" id="KW-0862">Zinc</keyword>
<feature type="chain" id="PRO_5043126684" evidence="7">
    <location>
        <begin position="18"/>
        <end position="860"/>
    </location>
</feature>
<proteinExistence type="predicted"/>
<dbReference type="InterPro" id="IPR011011">
    <property type="entry name" value="Znf_FYVE_PHD"/>
</dbReference>
<dbReference type="PROSITE" id="PS51805">
    <property type="entry name" value="EPHD"/>
    <property type="match status" value="1"/>
</dbReference>
<dbReference type="InterPro" id="IPR034732">
    <property type="entry name" value="EPHD"/>
</dbReference>
<reference evidence="12" key="1">
    <citation type="submission" date="2017-02" db="UniProtKB">
        <authorList>
            <consortium name="WormBaseParasite"/>
        </authorList>
    </citation>
    <scope>IDENTIFICATION</scope>
</reference>
<dbReference type="AlphaFoldDB" id="A0A0N5D7Y1"/>
<accession>A0A0N5D7Y1</accession>
<name>A0A0N5D7Y1_THECL</name>
<keyword evidence="11" id="KW-1185">Reference proteome</keyword>
<feature type="compositionally biased region" description="Polar residues" evidence="6">
    <location>
        <begin position="801"/>
        <end position="816"/>
    </location>
</feature>
<feature type="compositionally biased region" description="Basic and acidic residues" evidence="6">
    <location>
        <begin position="736"/>
        <end position="753"/>
    </location>
</feature>
<keyword evidence="7" id="KW-0732">Signal</keyword>
<evidence type="ECO:0000256" key="5">
    <source>
        <dbReference type="SAM" id="Coils"/>
    </source>
</evidence>
<dbReference type="PANTHER" id="PTHR13793:SF158">
    <property type="entry name" value="PHD-TYPE DOMAIN-CONTAINING PROTEIN"/>
    <property type="match status" value="1"/>
</dbReference>
<feature type="compositionally biased region" description="Polar residues" evidence="6">
    <location>
        <begin position="161"/>
        <end position="173"/>
    </location>
</feature>
<feature type="compositionally biased region" description="Low complexity" evidence="6">
    <location>
        <begin position="768"/>
        <end position="787"/>
    </location>
</feature>
<evidence type="ECO:0000313" key="12">
    <source>
        <dbReference type="WBParaSite" id="TCLT_0000919901-mRNA-1"/>
    </source>
</evidence>
<evidence type="ECO:0000313" key="11">
    <source>
        <dbReference type="Proteomes" id="UP000276776"/>
    </source>
</evidence>
<dbReference type="EMBL" id="UYYF01004748">
    <property type="protein sequence ID" value="VDN06804.1"/>
    <property type="molecule type" value="Genomic_DNA"/>
</dbReference>
<dbReference type="SUPFAM" id="SSF57903">
    <property type="entry name" value="FYVE/PHD zinc finger"/>
    <property type="match status" value="2"/>
</dbReference>
<dbReference type="CDD" id="cd15674">
    <property type="entry name" value="ePHD_PHF14"/>
    <property type="match status" value="1"/>
</dbReference>
<dbReference type="Proteomes" id="UP000276776">
    <property type="component" value="Unassembled WGS sequence"/>
</dbReference>
<feature type="coiled-coil region" evidence="5">
    <location>
        <begin position="530"/>
        <end position="557"/>
    </location>
</feature>
<feature type="compositionally biased region" description="Low complexity" evidence="6">
    <location>
        <begin position="140"/>
        <end position="150"/>
    </location>
</feature>
<feature type="domain" description="PHD-type" evidence="8">
    <location>
        <begin position="197"/>
        <end position="258"/>
    </location>
</feature>
<dbReference type="PANTHER" id="PTHR13793">
    <property type="entry name" value="PHD FINGER PROTEINS"/>
    <property type="match status" value="1"/>
</dbReference>
<sequence length="860" mass="96441">MLHQLLVLIFRSRVGFPAVSRWTSKVSKMTEAEKKSFLALACVREILNMDFWRAGEKKLQYRFAFKFIDIERVFFKHSNRDQHGSGVQYHFALARAFLASRAPGKRQIKPNANVLLNTLPLSDSDEDDDFVVGKADEDCSSNSDSGSSSSDGDEDDEPNDAQSSHSNGSILEESQNKDVTSEMNFMGASGYNFQSNHLICTLCLNLRAVVRNDEVIQCDKCGVAVHENCYIIDNQSDSESDGSSSSTEPWFCEPCLYGLKEPPYCELCPNRFGAFKKADIGGGWVHLLCALYTHGITFGDVERLSAVSWQEQDYKLFGKKACVACSDPLLARTGIAVPCDAALCKNHLHVTCAQKLGLLVDNTENTNPTNSSDTKKKNSSCLTSCDVETVDPLYLTCKRHGNEALMRQRKAACALVYAQEEARMLKIRRRVLNDREERKRIQMAERHKKALKDLEGITIVWPESDNKRPRMLHTSPQYLELFLEKAESNGKSRQKFLESFTRVDGAQLPYLPPGFSSEFIEYFNHRENYIIEETKKVETLKRKNESLETEHKKLLELLQADASKMFADDSTVIQDWYDTLHALGLRKLPKEKPTAPTENKTKYQNHIAILIWKSMAKKVTSVSSPDKSQKKVQISPKPAAQKNDIVNIDNAKGTDIKMSLCEKCRKSFKEFLQITDENPMTQCSDCLRHFHLTCLESSLFDLTENLITQGWKCSLCSSSNNDGNNNPVKILNAQNKEQHRDTLPGAKKAETCRKNSTKSASVSLMDETASTGASSVASTSGRSPTTGSRKRQNADRRARKTVSNSNGVQSDTSPINKSLDESPTPEVVKKKRECRVNSLPPTLPKLESNETAHLDDVAQN</sequence>
<feature type="domain" description="PHD-type" evidence="9">
    <location>
        <begin position="262"/>
        <end position="383"/>
    </location>
</feature>